<organism evidence="4 5">
    <name type="scientific">Actinospica durhamensis</name>
    <dbReference type="NCBI Taxonomy" id="1508375"/>
    <lineage>
        <taxon>Bacteria</taxon>
        <taxon>Bacillati</taxon>
        <taxon>Actinomycetota</taxon>
        <taxon>Actinomycetes</taxon>
        <taxon>Catenulisporales</taxon>
        <taxon>Actinospicaceae</taxon>
        <taxon>Actinospica</taxon>
    </lineage>
</organism>
<feature type="domain" description="Solute-binding protein family 3/N-terminal" evidence="3">
    <location>
        <begin position="78"/>
        <end position="306"/>
    </location>
</feature>
<protein>
    <submittedName>
        <fullName evidence="4">Transporter substrate-binding domain-containing protein</fullName>
    </submittedName>
</protein>
<name>A0A941EU07_9ACTN</name>
<dbReference type="SMART" id="SM00062">
    <property type="entry name" value="PBPb"/>
    <property type="match status" value="1"/>
</dbReference>
<keyword evidence="5" id="KW-1185">Reference proteome</keyword>
<accession>A0A941EU07</accession>
<evidence type="ECO:0000313" key="4">
    <source>
        <dbReference type="EMBL" id="MBR7833854.1"/>
    </source>
</evidence>
<keyword evidence="1 2" id="KW-0732">Signal</keyword>
<evidence type="ECO:0000259" key="3">
    <source>
        <dbReference type="SMART" id="SM00062"/>
    </source>
</evidence>
<dbReference type="PANTHER" id="PTHR35936:SF19">
    <property type="entry name" value="AMINO-ACID-BINDING PROTEIN YXEM-RELATED"/>
    <property type="match status" value="1"/>
</dbReference>
<evidence type="ECO:0000256" key="2">
    <source>
        <dbReference type="SAM" id="SignalP"/>
    </source>
</evidence>
<dbReference type="SUPFAM" id="SSF53850">
    <property type="entry name" value="Periplasmic binding protein-like II"/>
    <property type="match status" value="1"/>
</dbReference>
<evidence type="ECO:0000313" key="5">
    <source>
        <dbReference type="Proteomes" id="UP000675781"/>
    </source>
</evidence>
<dbReference type="PANTHER" id="PTHR35936">
    <property type="entry name" value="MEMBRANE-BOUND LYTIC MUREIN TRANSGLYCOSYLASE F"/>
    <property type="match status" value="1"/>
</dbReference>
<gene>
    <name evidence="4" type="ORF">KDL01_11290</name>
</gene>
<dbReference type="AlphaFoldDB" id="A0A941EU07"/>
<dbReference type="Pfam" id="PF00497">
    <property type="entry name" value="SBP_bac_3"/>
    <property type="match status" value="1"/>
</dbReference>
<dbReference type="EMBL" id="JAGSOG010000041">
    <property type="protein sequence ID" value="MBR7833854.1"/>
    <property type="molecule type" value="Genomic_DNA"/>
</dbReference>
<sequence>MEPSMSLRPACILLTVSSLALLAGCGSTAATGQNAAGPAPSASAAGYPTQDVVSAVAVDAKLHAALLAADPSAASGVSLGTTYSPGLTGLPHDGENAAGQAVGADVDLRNAVAKVLGISWTVQNGTFETIIPGVQNGKYAVGQDNFGVTAAREKIVDFATYLTDGQSLLAPSDSSLNTVTSIAQLCGLTVGTSPGSTFQTILTKNAGVCAAAGKKPYTVQYFSDNAAIWLGLANGRIDVYFGPTLSLKYDATHVANVKFLSQVSSTKVGFVTAKGSPLAGLIQQAVNELISDGSYANILAKWGITGSGVTTSEVNPPASL</sequence>
<reference evidence="4" key="1">
    <citation type="submission" date="2021-04" db="EMBL/GenBank/DDBJ databases">
        <title>Genome based classification of Actinospica acidithermotolerans sp. nov., an actinobacterium isolated from an Indonesian hot spring.</title>
        <authorList>
            <person name="Kusuma A.B."/>
            <person name="Putra K.E."/>
            <person name="Nafisah S."/>
            <person name="Loh J."/>
            <person name="Nouioui I."/>
            <person name="Goodfellow M."/>
        </authorList>
    </citation>
    <scope>NUCLEOTIDE SEQUENCE</scope>
    <source>
        <strain evidence="4">CSCA 57</strain>
    </source>
</reference>
<proteinExistence type="predicted"/>
<dbReference type="Proteomes" id="UP000675781">
    <property type="component" value="Unassembled WGS sequence"/>
</dbReference>
<comment type="caution">
    <text evidence="4">The sequence shown here is derived from an EMBL/GenBank/DDBJ whole genome shotgun (WGS) entry which is preliminary data.</text>
</comment>
<feature type="signal peptide" evidence="2">
    <location>
        <begin position="1"/>
        <end position="29"/>
    </location>
</feature>
<feature type="chain" id="PRO_5036707588" evidence="2">
    <location>
        <begin position="30"/>
        <end position="320"/>
    </location>
</feature>
<dbReference type="InterPro" id="IPR001638">
    <property type="entry name" value="Solute-binding_3/MltF_N"/>
</dbReference>
<dbReference type="Gene3D" id="3.40.190.10">
    <property type="entry name" value="Periplasmic binding protein-like II"/>
    <property type="match status" value="2"/>
</dbReference>
<evidence type="ECO:0000256" key="1">
    <source>
        <dbReference type="ARBA" id="ARBA00022729"/>
    </source>
</evidence>